<dbReference type="PANTHER" id="PTHR15468">
    <property type="entry name" value="ZNF185"/>
    <property type="match status" value="1"/>
</dbReference>
<dbReference type="FunCoup" id="G3VCR0">
    <property type="interactions" value="48"/>
</dbReference>
<dbReference type="eggNOG" id="KOG1704">
    <property type="taxonomic scope" value="Eukaryota"/>
</dbReference>
<keyword evidence="1 4" id="KW-0479">Metal-binding</keyword>
<dbReference type="RefSeq" id="XP_031814387.1">
    <property type="nucleotide sequence ID" value="XM_031958527.1"/>
</dbReference>
<feature type="region of interest" description="Disordered" evidence="5">
    <location>
        <begin position="1"/>
        <end position="20"/>
    </location>
</feature>
<organism evidence="7 8">
    <name type="scientific">Sarcophilus harrisii</name>
    <name type="common">Tasmanian devil</name>
    <name type="synonym">Sarcophilus laniarius</name>
    <dbReference type="NCBI Taxonomy" id="9305"/>
    <lineage>
        <taxon>Eukaryota</taxon>
        <taxon>Metazoa</taxon>
        <taxon>Chordata</taxon>
        <taxon>Craniata</taxon>
        <taxon>Vertebrata</taxon>
        <taxon>Euteleostomi</taxon>
        <taxon>Mammalia</taxon>
        <taxon>Metatheria</taxon>
        <taxon>Dasyuromorphia</taxon>
        <taxon>Dasyuridae</taxon>
        <taxon>Sarcophilus</taxon>
    </lineage>
</organism>
<dbReference type="STRING" id="9305.ENSSHAP00000000964"/>
<dbReference type="PANTHER" id="PTHR15468:SF7">
    <property type="entry name" value="SCIELLIN"/>
    <property type="match status" value="1"/>
</dbReference>
<evidence type="ECO:0000256" key="2">
    <source>
        <dbReference type="ARBA" id="ARBA00022833"/>
    </source>
</evidence>
<dbReference type="PROSITE" id="PS50023">
    <property type="entry name" value="LIM_DOMAIN_2"/>
    <property type="match status" value="1"/>
</dbReference>
<reference evidence="7" key="2">
    <citation type="submission" date="2025-08" db="UniProtKB">
        <authorList>
            <consortium name="Ensembl"/>
        </authorList>
    </citation>
    <scope>IDENTIFICATION</scope>
</reference>
<evidence type="ECO:0000259" key="6">
    <source>
        <dbReference type="PROSITE" id="PS50023"/>
    </source>
</evidence>
<dbReference type="InterPro" id="IPR001781">
    <property type="entry name" value="Znf_LIM"/>
</dbReference>
<dbReference type="GeneID" id="100931839"/>
<dbReference type="InParanoid" id="G3VCR0"/>
<dbReference type="CTD" id="8796"/>
<protein>
    <submittedName>
        <fullName evidence="7">Sciellin</fullName>
    </submittedName>
</protein>
<reference evidence="7 8" key="1">
    <citation type="journal article" date="2011" name="Proc. Natl. Acad. Sci. U.S.A.">
        <title>Genetic diversity and population structure of the endangered marsupial Sarcophilus harrisii (Tasmanian devil).</title>
        <authorList>
            <person name="Miller W."/>
            <person name="Hayes V.M."/>
            <person name="Ratan A."/>
            <person name="Petersen D.C."/>
            <person name="Wittekindt N.E."/>
            <person name="Miller J."/>
            <person name="Walenz B."/>
            <person name="Knight J."/>
            <person name="Qi J."/>
            <person name="Zhao F."/>
            <person name="Wang Q."/>
            <person name="Bedoya-Reina O.C."/>
            <person name="Katiyar N."/>
            <person name="Tomsho L.P."/>
            <person name="Kasson L.M."/>
            <person name="Hardie R.A."/>
            <person name="Woodbridge P."/>
            <person name="Tindall E.A."/>
            <person name="Bertelsen M.F."/>
            <person name="Dixon D."/>
            <person name="Pyecroft S."/>
            <person name="Helgen K.M."/>
            <person name="Lesk A.M."/>
            <person name="Pringle T.H."/>
            <person name="Patterson N."/>
            <person name="Zhang Y."/>
            <person name="Kreiss A."/>
            <person name="Woods G.M."/>
            <person name="Jones M.E."/>
            <person name="Schuster S.C."/>
        </authorList>
    </citation>
    <scope>NUCLEOTIDE SEQUENCE [LARGE SCALE GENOMIC DNA]</scope>
</reference>
<name>G3VCR0_SARHA</name>
<feature type="region of interest" description="Disordered" evidence="5">
    <location>
        <begin position="609"/>
        <end position="642"/>
    </location>
</feature>
<dbReference type="GO" id="GO:0030216">
    <property type="term" value="P:keratinocyte differentiation"/>
    <property type="evidence" value="ECO:0007669"/>
    <property type="project" value="Ensembl"/>
</dbReference>
<feature type="region of interest" description="Disordered" evidence="5">
    <location>
        <begin position="397"/>
        <end position="467"/>
    </location>
</feature>
<feature type="compositionally biased region" description="Polar residues" evidence="5">
    <location>
        <begin position="436"/>
        <end position="448"/>
    </location>
</feature>
<feature type="compositionally biased region" description="Low complexity" evidence="5">
    <location>
        <begin position="140"/>
        <end position="156"/>
    </location>
</feature>
<gene>
    <name evidence="7" type="primary">SCEL</name>
</gene>
<dbReference type="GO" id="GO:0048471">
    <property type="term" value="C:perinuclear region of cytoplasm"/>
    <property type="evidence" value="ECO:0007669"/>
    <property type="project" value="Ensembl"/>
</dbReference>
<evidence type="ECO:0000313" key="8">
    <source>
        <dbReference type="Proteomes" id="UP000007648"/>
    </source>
</evidence>
<sequence>MSNIALRKASPRNDVKTTPLGTALRQQGFHEVNKRRTFLQDSSWIKKRPEEEKDENYGKVVLNRHASHEALDRSKNERDEKKVTITRYGSDDTLDRISDRNDAAKTYKANILDNRLTNRGLSTFRTSEATKPLPGVSLNTSTATGPTATTTPVITPVKKKRQSWFPPPHPGYNATRNAAGSRREPSALPPTLPRPYSPVPSPPQARQDNRNQGLDDIIRVDTSRHDKGQDLDNLIKMNRNMNKNQGLDGIFRTNHKAERIDKKNQELDSLIKVNPQIEKNDKGNEKLDNMIKVKTRIEENDKGNQNLDKLINVTSHKDKDDKGNQGLDSLIKVNHTADRSGKKNQDFDSIIKVNANADKNGKGDQALDNLIKVKPNQNENITGKQDLDSVIKVNTERNKNTQRGQELDSYIKENPSADRNIPGGSNLDNLIKVNPATHSHSQGAQNLDNLIKVNPGTGKGDQGNQDLDNLIKVNQPANKPTPGGEGLDEFISVNPNAIKNITGHQDLDNFITVNPETLRNNQRNQDDLDKFIKVTPEVLRSNQRSQDLDRFIKVDPTTFRHSKRDQDLDNHIEVKSNGYNKKTEGGLDSRIDVNPHIYNNAKRLEEYTNESTNARNNQSNINTAYSHETRTSPSFNTRTRYSSPKDSVVYTRTYVENSKYPKDGYEESISGKYIQTVYSTSDRSVIEKDMCTYCRKPLGSNTKMILDELQICCHSTCFKCEICKKPLENLEAGDSIWIYKHTVHCEPCYSKVVAKWIL</sequence>
<dbReference type="HOGENOM" id="CLU_399516_0_0_1"/>
<dbReference type="SMART" id="SM00132">
    <property type="entry name" value="LIM"/>
    <property type="match status" value="1"/>
</dbReference>
<keyword evidence="2 4" id="KW-0862">Zinc</keyword>
<dbReference type="GO" id="GO:0090263">
    <property type="term" value="P:positive regulation of canonical Wnt signaling pathway"/>
    <property type="evidence" value="ECO:0007669"/>
    <property type="project" value="Ensembl"/>
</dbReference>
<dbReference type="PROSITE" id="PS00478">
    <property type="entry name" value="LIM_DOMAIN_1"/>
    <property type="match status" value="1"/>
</dbReference>
<evidence type="ECO:0000313" key="7">
    <source>
        <dbReference type="Ensembl" id="ENSSHAP00000000964.2"/>
    </source>
</evidence>
<feature type="compositionally biased region" description="Basic and acidic residues" evidence="5">
    <location>
        <begin position="397"/>
        <end position="411"/>
    </location>
</feature>
<dbReference type="GeneTree" id="ENSGT00530000063872"/>
<evidence type="ECO:0000256" key="4">
    <source>
        <dbReference type="PROSITE-ProRule" id="PRU00125"/>
    </source>
</evidence>
<keyword evidence="8" id="KW-1185">Reference proteome</keyword>
<feature type="region of interest" description="Disordered" evidence="5">
    <location>
        <begin position="126"/>
        <end position="210"/>
    </location>
</feature>
<evidence type="ECO:0000256" key="3">
    <source>
        <dbReference type="ARBA" id="ARBA00023038"/>
    </source>
</evidence>
<accession>G3VCR0</accession>
<feature type="domain" description="LIM zinc-binding" evidence="6">
    <location>
        <begin position="689"/>
        <end position="755"/>
    </location>
</feature>
<dbReference type="Proteomes" id="UP000007648">
    <property type="component" value="Unassembled WGS sequence"/>
</dbReference>
<dbReference type="GO" id="GO:0009612">
    <property type="term" value="P:response to mechanical stimulus"/>
    <property type="evidence" value="ECO:0007669"/>
    <property type="project" value="Ensembl"/>
</dbReference>
<evidence type="ECO:0000256" key="5">
    <source>
        <dbReference type="SAM" id="MobiDB-lite"/>
    </source>
</evidence>
<keyword evidence="3 4" id="KW-0440">LIM domain</keyword>
<dbReference type="CDD" id="cd08368">
    <property type="entry name" value="LIM"/>
    <property type="match status" value="1"/>
</dbReference>
<dbReference type="Ensembl" id="ENSSHAT00000000976.2">
    <property type="protein sequence ID" value="ENSSHAP00000000964.2"/>
    <property type="gene ID" value="ENSSHAG00000000863.2"/>
</dbReference>
<dbReference type="Gene3D" id="2.10.110.10">
    <property type="entry name" value="Cysteine Rich Protein"/>
    <property type="match status" value="1"/>
</dbReference>
<dbReference type="AlphaFoldDB" id="G3VCR0"/>
<dbReference type="GO" id="GO:0046872">
    <property type="term" value="F:metal ion binding"/>
    <property type="evidence" value="ECO:0007669"/>
    <property type="project" value="UniProtKB-KW"/>
</dbReference>
<reference evidence="7" key="3">
    <citation type="submission" date="2025-09" db="UniProtKB">
        <authorList>
            <consortium name="Ensembl"/>
        </authorList>
    </citation>
    <scope>IDENTIFICATION</scope>
</reference>
<proteinExistence type="predicted"/>
<feature type="compositionally biased region" description="Pro residues" evidence="5">
    <location>
        <begin position="187"/>
        <end position="203"/>
    </location>
</feature>
<evidence type="ECO:0000256" key="1">
    <source>
        <dbReference type="ARBA" id="ARBA00022723"/>
    </source>
</evidence>
<dbReference type="InterPro" id="IPR052621">
    <property type="entry name" value="Cell_Prolif/Cornif_Regul"/>
</dbReference>